<comment type="caution">
    <text evidence="2">The sequence shown here is derived from an EMBL/GenBank/DDBJ whole genome shotgun (WGS) entry which is preliminary data.</text>
</comment>
<dbReference type="EMBL" id="VCAZ01000046">
    <property type="protein sequence ID" value="TSM52268.1"/>
    <property type="molecule type" value="Genomic_DNA"/>
</dbReference>
<evidence type="ECO:0000313" key="3">
    <source>
        <dbReference type="Proteomes" id="UP000319801"/>
    </source>
</evidence>
<gene>
    <name evidence="2" type="ORF">Baya_8030</name>
</gene>
<name>A0A556U433_BAGYA</name>
<sequence length="112" mass="12948">MNPHLYRLPSKKLILSHPFKWISRTVPLFSSLRSMTTATAQGSLVREGVRSFRVTREGEAETPTAYPNHHSFIPMYALLLFTMRLCLTPGNSTKRHDGHHSDRYILQQQRVE</sequence>
<feature type="region of interest" description="Disordered" evidence="1">
    <location>
        <begin position="91"/>
        <end position="112"/>
    </location>
</feature>
<accession>A0A556U433</accession>
<organism evidence="2 3">
    <name type="scientific">Bagarius yarrelli</name>
    <name type="common">Goonch</name>
    <name type="synonym">Bagrus yarrelli</name>
    <dbReference type="NCBI Taxonomy" id="175774"/>
    <lineage>
        <taxon>Eukaryota</taxon>
        <taxon>Metazoa</taxon>
        <taxon>Chordata</taxon>
        <taxon>Craniata</taxon>
        <taxon>Vertebrata</taxon>
        <taxon>Euteleostomi</taxon>
        <taxon>Actinopterygii</taxon>
        <taxon>Neopterygii</taxon>
        <taxon>Teleostei</taxon>
        <taxon>Ostariophysi</taxon>
        <taxon>Siluriformes</taxon>
        <taxon>Sisoridae</taxon>
        <taxon>Sisorinae</taxon>
        <taxon>Bagarius</taxon>
    </lineage>
</organism>
<keyword evidence="3" id="KW-1185">Reference proteome</keyword>
<evidence type="ECO:0000313" key="2">
    <source>
        <dbReference type="EMBL" id="TSM52268.1"/>
    </source>
</evidence>
<protein>
    <submittedName>
        <fullName evidence="2">Uncharacterized protein</fullName>
    </submittedName>
</protein>
<dbReference type="Proteomes" id="UP000319801">
    <property type="component" value="Unassembled WGS sequence"/>
</dbReference>
<proteinExistence type="predicted"/>
<reference evidence="2 3" key="1">
    <citation type="journal article" date="2019" name="Genome Biol. Evol.">
        <title>Whole-Genome Sequencing of the Giant Devil Catfish, Bagarius yarrelli.</title>
        <authorList>
            <person name="Jiang W."/>
            <person name="Lv Y."/>
            <person name="Cheng L."/>
            <person name="Yang K."/>
            <person name="Chao B."/>
            <person name="Wang X."/>
            <person name="Li Y."/>
            <person name="Pan X."/>
            <person name="You X."/>
            <person name="Zhang Y."/>
            <person name="Yang J."/>
            <person name="Li J."/>
            <person name="Zhang X."/>
            <person name="Liu S."/>
            <person name="Sun C."/>
            <person name="Yang J."/>
            <person name="Shi Q."/>
        </authorList>
    </citation>
    <scope>NUCLEOTIDE SEQUENCE [LARGE SCALE GENOMIC DNA]</scope>
    <source>
        <strain evidence="2">JWS20170419001</strain>
        <tissue evidence="2">Muscle</tissue>
    </source>
</reference>
<evidence type="ECO:0000256" key="1">
    <source>
        <dbReference type="SAM" id="MobiDB-lite"/>
    </source>
</evidence>
<dbReference type="AlphaFoldDB" id="A0A556U433"/>